<feature type="compositionally biased region" description="Polar residues" evidence="10">
    <location>
        <begin position="129"/>
        <end position="145"/>
    </location>
</feature>
<evidence type="ECO:0000256" key="8">
    <source>
        <dbReference type="ARBA" id="ARBA00023136"/>
    </source>
</evidence>
<evidence type="ECO:0000256" key="4">
    <source>
        <dbReference type="ARBA" id="ARBA00022547"/>
    </source>
</evidence>
<keyword evidence="3" id="KW-0813">Transport</keyword>
<evidence type="ECO:0000256" key="10">
    <source>
        <dbReference type="SAM" id="MobiDB-lite"/>
    </source>
</evidence>
<keyword evidence="9" id="KW-0066">ATP synthesis</keyword>
<evidence type="ECO:0000256" key="5">
    <source>
        <dbReference type="ARBA" id="ARBA00022781"/>
    </source>
</evidence>
<reference evidence="12" key="2">
    <citation type="submission" date="2025-09" db="UniProtKB">
        <authorList>
            <consortium name="Ensembl"/>
        </authorList>
    </citation>
    <scope>IDENTIFICATION</scope>
</reference>
<dbReference type="GO" id="GO:0046933">
    <property type="term" value="F:proton-transporting ATP synthase activity, rotational mechanism"/>
    <property type="evidence" value="ECO:0007669"/>
    <property type="project" value="TreeGrafter"/>
</dbReference>
<sequence length="376" mass="40569">MGQTVTTAPERPPDSNLLKNTGLSPKVSPKKSRKSSVSNGGPRVKLGKGGIEAVSPAQRNLPGDNRNLLRSAHRGNEASGEAASDPRGRQTKVKLKEKDMKNKAKQTVAQESPPSSSRQSVVEAERKSGASQTEPPARTPASSILGSEGPSGSLFCVGGDAEDTRGAFKVKPAVLGLKPLDSSALATETVLLHKLRPLSAVDNTCKVPTPMVSSLPACTHTSPLNPSKAPAGPHPAGPHPAGPRPAGLEWMPELALAYRGISFSMLPRRPCRTEHVQKHSPQIQPIAAEIQGCLAERAFVDVRLAELPSWLMSRPLPSPRAGVASLQRGWRWYYSRYIDVRRGGVGGVAMLLTTYCVLSYLWSYPRLKEERWRKYH</sequence>
<dbReference type="GO" id="GO:0042776">
    <property type="term" value="P:proton motive force-driven mitochondrial ATP synthesis"/>
    <property type="evidence" value="ECO:0007669"/>
    <property type="project" value="TreeGrafter"/>
</dbReference>
<dbReference type="AlphaFoldDB" id="A0A3B3SV07"/>
<feature type="compositionally biased region" description="Basic and acidic residues" evidence="10">
    <location>
        <begin position="84"/>
        <end position="102"/>
    </location>
</feature>
<dbReference type="STRING" id="1676925.ENSPKIP00000034587"/>
<feature type="region of interest" description="Disordered" evidence="10">
    <location>
        <begin position="1"/>
        <end position="150"/>
    </location>
</feature>
<dbReference type="Pfam" id="PF10206">
    <property type="entry name" value="WRW"/>
    <property type="match status" value="1"/>
</dbReference>
<keyword evidence="5" id="KW-0375">Hydrogen ion transport</keyword>
<comment type="subcellular location">
    <subcellularLocation>
        <location evidence="1">Mitochondrion membrane</location>
    </subcellularLocation>
</comment>
<comment type="similarity">
    <text evidence="2">Belongs to the ATPase F chain family.</text>
</comment>
<dbReference type="InterPro" id="IPR019344">
    <property type="entry name" value="F1F0-ATPsyn_F_prd"/>
</dbReference>
<evidence type="ECO:0000313" key="12">
    <source>
        <dbReference type="Ensembl" id="ENSPKIP00000034587.1"/>
    </source>
</evidence>
<organism evidence="12 13">
    <name type="scientific">Paramormyrops kingsleyae</name>
    <dbReference type="NCBI Taxonomy" id="1676925"/>
    <lineage>
        <taxon>Eukaryota</taxon>
        <taxon>Metazoa</taxon>
        <taxon>Chordata</taxon>
        <taxon>Craniata</taxon>
        <taxon>Vertebrata</taxon>
        <taxon>Euteleostomi</taxon>
        <taxon>Actinopterygii</taxon>
        <taxon>Neopterygii</taxon>
        <taxon>Teleostei</taxon>
        <taxon>Osteoglossocephala</taxon>
        <taxon>Osteoglossomorpha</taxon>
        <taxon>Osteoglossiformes</taxon>
        <taxon>Mormyridae</taxon>
        <taxon>Paramormyrops</taxon>
    </lineage>
</organism>
<keyword evidence="7" id="KW-0496">Mitochondrion</keyword>
<dbReference type="GO" id="GO:0031966">
    <property type="term" value="C:mitochondrial membrane"/>
    <property type="evidence" value="ECO:0007669"/>
    <property type="project" value="UniProtKB-SubCell"/>
</dbReference>
<dbReference type="PANTHER" id="PTHR13080:SF13">
    <property type="entry name" value="ATP SYNTHASE SUBUNIT F, MITOCHONDRIAL"/>
    <property type="match status" value="1"/>
</dbReference>
<reference evidence="12" key="1">
    <citation type="submission" date="2025-08" db="UniProtKB">
        <authorList>
            <consortium name="Ensembl"/>
        </authorList>
    </citation>
    <scope>IDENTIFICATION</scope>
</reference>
<evidence type="ECO:0000256" key="7">
    <source>
        <dbReference type="ARBA" id="ARBA00023128"/>
    </source>
</evidence>
<keyword evidence="11" id="KW-0812">Transmembrane</keyword>
<dbReference type="GO" id="GO:0045259">
    <property type="term" value="C:proton-transporting ATP synthase complex"/>
    <property type="evidence" value="ECO:0007669"/>
    <property type="project" value="UniProtKB-KW"/>
</dbReference>
<dbReference type="Ensembl" id="ENSPKIT00000015503.1">
    <property type="protein sequence ID" value="ENSPKIP00000034587.1"/>
    <property type="gene ID" value="ENSPKIG00000013855.1"/>
</dbReference>
<keyword evidence="8 11" id="KW-0472">Membrane</keyword>
<keyword evidence="4" id="KW-0138">CF(0)</keyword>
<keyword evidence="6" id="KW-0406">Ion transport</keyword>
<feature type="compositionally biased region" description="Polar residues" evidence="10">
    <location>
        <begin position="105"/>
        <end position="120"/>
    </location>
</feature>
<dbReference type="GeneTree" id="ENSGT00940000167489"/>
<evidence type="ECO:0000256" key="2">
    <source>
        <dbReference type="ARBA" id="ARBA00005895"/>
    </source>
</evidence>
<evidence type="ECO:0000256" key="6">
    <source>
        <dbReference type="ARBA" id="ARBA00023065"/>
    </source>
</evidence>
<protein>
    <submittedName>
        <fullName evidence="12">Uncharacterized protein</fullName>
    </submittedName>
</protein>
<keyword evidence="13" id="KW-1185">Reference proteome</keyword>
<evidence type="ECO:0000256" key="11">
    <source>
        <dbReference type="SAM" id="Phobius"/>
    </source>
</evidence>
<dbReference type="PANTHER" id="PTHR13080">
    <property type="entry name" value="ATP SYNTHASE F CHAIN, MITOCHONDRIAL-RELATED"/>
    <property type="match status" value="1"/>
</dbReference>
<name>A0A3B3SV07_9TELE</name>
<proteinExistence type="inferred from homology"/>
<feature type="region of interest" description="Disordered" evidence="10">
    <location>
        <begin position="220"/>
        <end position="242"/>
    </location>
</feature>
<keyword evidence="11" id="KW-1133">Transmembrane helix</keyword>
<accession>A0A3B3SV07</accession>
<dbReference type="Proteomes" id="UP000261540">
    <property type="component" value="Unplaced"/>
</dbReference>
<evidence type="ECO:0000313" key="13">
    <source>
        <dbReference type="Proteomes" id="UP000261540"/>
    </source>
</evidence>
<feature type="compositionally biased region" description="Pro residues" evidence="10">
    <location>
        <begin position="232"/>
        <end position="242"/>
    </location>
</feature>
<evidence type="ECO:0000256" key="9">
    <source>
        <dbReference type="ARBA" id="ARBA00023310"/>
    </source>
</evidence>
<evidence type="ECO:0000256" key="1">
    <source>
        <dbReference type="ARBA" id="ARBA00004325"/>
    </source>
</evidence>
<feature type="transmembrane region" description="Helical" evidence="11">
    <location>
        <begin position="344"/>
        <end position="364"/>
    </location>
</feature>
<evidence type="ECO:0000256" key="3">
    <source>
        <dbReference type="ARBA" id="ARBA00022448"/>
    </source>
</evidence>